<protein>
    <submittedName>
        <fullName evidence="2">ParA family protein</fullName>
    </submittedName>
</protein>
<dbReference type="EMBL" id="AP031322">
    <property type="protein sequence ID" value="BFH73834.1"/>
    <property type="molecule type" value="Genomic_DNA"/>
</dbReference>
<dbReference type="Pfam" id="PF13614">
    <property type="entry name" value="AAA_31"/>
    <property type="match status" value="1"/>
</dbReference>
<organism evidence="2">
    <name type="scientific">Sulfurisphaera javensis</name>
    <dbReference type="NCBI Taxonomy" id="2049879"/>
    <lineage>
        <taxon>Archaea</taxon>
        <taxon>Thermoproteota</taxon>
        <taxon>Thermoprotei</taxon>
        <taxon>Sulfolobales</taxon>
        <taxon>Sulfolobaceae</taxon>
        <taxon>Sulfurisphaera</taxon>
    </lineage>
</organism>
<reference evidence="2" key="1">
    <citation type="submission" date="2024-03" db="EMBL/GenBank/DDBJ databases">
        <title>Complete genome sequence of Sulfurisphaera javensis strain KD-1.</title>
        <authorList>
            <person name="Sakai H."/>
            <person name="Nur N."/>
            <person name="Suwanto A."/>
            <person name="Kurosawa N."/>
        </authorList>
    </citation>
    <scope>NUCLEOTIDE SEQUENCE</scope>
    <source>
        <strain evidence="2">KD-1</strain>
    </source>
</reference>
<dbReference type="Gene3D" id="3.40.50.300">
    <property type="entry name" value="P-loop containing nucleotide triphosphate hydrolases"/>
    <property type="match status" value="1"/>
</dbReference>
<dbReference type="AlphaFoldDB" id="A0AAT9GSI0"/>
<name>A0AAT9GSI0_9CREN</name>
<sequence length="257" mass="29526">MRIAFHGFKGGIGKSTLSLMFAKALAEEGKKVLFIDRDLMSWASELAKINEDGLLIQIGLGKEPKNFSKEIKIGSGSVEVVKLFSTGIKFYKVLYEFNKEKEFKEIYKEFLRSKVFDYIILDNPVFLSWDHNPIKYETIAYNEVFPNDKAYVILVSDPLSFSIDDSIIYLRRISSEAPIFWSPLAGIINMAIEEKEKYVDSLKKLMSSIGFYKGVIVRFYDSIFQFYGSIEDLPVVPEIKVLAERVMNNDMKEEIIV</sequence>
<dbReference type="RefSeq" id="WP_369609393.1">
    <property type="nucleotide sequence ID" value="NZ_AP031322.1"/>
</dbReference>
<feature type="domain" description="AAA" evidence="1">
    <location>
        <begin position="3"/>
        <end position="128"/>
    </location>
</feature>
<gene>
    <name evidence="2" type="ORF">SJAV_17780</name>
</gene>
<dbReference type="InterPro" id="IPR025669">
    <property type="entry name" value="AAA_dom"/>
</dbReference>
<evidence type="ECO:0000313" key="2">
    <source>
        <dbReference type="EMBL" id="BFH73834.1"/>
    </source>
</evidence>
<dbReference type="KEGG" id="sjv:SJAV_17780"/>
<dbReference type="InterPro" id="IPR027417">
    <property type="entry name" value="P-loop_NTPase"/>
</dbReference>
<dbReference type="SUPFAM" id="SSF52540">
    <property type="entry name" value="P-loop containing nucleoside triphosphate hydrolases"/>
    <property type="match status" value="1"/>
</dbReference>
<proteinExistence type="predicted"/>
<evidence type="ECO:0000259" key="1">
    <source>
        <dbReference type="Pfam" id="PF13614"/>
    </source>
</evidence>
<dbReference type="CDD" id="cd02042">
    <property type="entry name" value="ParAB_family"/>
    <property type="match status" value="1"/>
</dbReference>
<accession>A0AAT9GSI0</accession>
<dbReference type="GeneID" id="92354731"/>